<dbReference type="RefSeq" id="WP_278157550.1">
    <property type="nucleotide sequence ID" value="NZ_CP121252.1"/>
</dbReference>
<proteinExistence type="inferred from homology"/>
<dbReference type="InterPro" id="IPR029069">
    <property type="entry name" value="HotDog_dom_sf"/>
</dbReference>
<dbReference type="InterPro" id="IPR006683">
    <property type="entry name" value="Thioestr_dom"/>
</dbReference>
<gene>
    <name evidence="5" type="ORF">P8192_13680</name>
</gene>
<evidence type="ECO:0000256" key="2">
    <source>
        <dbReference type="ARBA" id="ARBA00022801"/>
    </source>
</evidence>
<dbReference type="PANTHER" id="PTHR11049:SF16">
    <property type="entry name" value="PROTEIN VDLD"/>
    <property type="match status" value="1"/>
</dbReference>
<name>A0ABY8H6F9_9MICC</name>
<evidence type="ECO:0000313" key="5">
    <source>
        <dbReference type="EMBL" id="WFP16409.1"/>
    </source>
</evidence>
<dbReference type="PANTHER" id="PTHR11049">
    <property type="entry name" value="ACYL COENZYME A THIOESTER HYDROLASE"/>
    <property type="match status" value="1"/>
</dbReference>
<evidence type="ECO:0000256" key="1">
    <source>
        <dbReference type="ARBA" id="ARBA00010458"/>
    </source>
</evidence>
<dbReference type="Pfam" id="PF03061">
    <property type="entry name" value="4HBT"/>
    <property type="match status" value="2"/>
</dbReference>
<dbReference type="EMBL" id="CP121252">
    <property type="protein sequence ID" value="WFP16409.1"/>
    <property type="molecule type" value="Genomic_DNA"/>
</dbReference>
<organism evidence="5 6">
    <name type="scientific">Citricoccus muralis</name>
    <dbReference type="NCBI Taxonomy" id="169134"/>
    <lineage>
        <taxon>Bacteria</taxon>
        <taxon>Bacillati</taxon>
        <taxon>Actinomycetota</taxon>
        <taxon>Actinomycetes</taxon>
        <taxon>Micrococcales</taxon>
        <taxon>Micrococcaceae</taxon>
        <taxon>Citricoccus</taxon>
    </lineage>
</organism>
<protein>
    <submittedName>
        <fullName evidence="5">Hotdog domain-containing protein</fullName>
    </submittedName>
</protein>
<sequence length="317" mass="34549">MPARTSIALNFRAEAYDFPDGSVDAGTVMSWLDKAGYAMAATWTRTNVVAAYVGNMRFQHSVPVESTVVVQARLIRTGKKTVHVQTRLLLPEQLDEDGQPTVATQCVLIYTAVNDAGDPVPVPPWEPTTEGGLARRALAERRGVEHRAGEDALDTAVFPEPEDTSAEIVTLRFVASTKEVPRGGKVPGGTVLRWIDAAADVCAARWVGAPVVAVFAGGVRFLREVRSGDLVEIEARLVHTTKRSVYVVIRARTGSRTSREMHSFAHGVSVMVSTGPDGKAREVPAWEATTAEEKVLEEMSVDLVELRNRVVYEWARS</sequence>
<dbReference type="InterPro" id="IPR040170">
    <property type="entry name" value="Cytosol_ACT"/>
</dbReference>
<evidence type="ECO:0000259" key="4">
    <source>
        <dbReference type="PROSITE" id="PS51770"/>
    </source>
</evidence>
<keyword evidence="2 3" id="KW-0378">Hydrolase</keyword>
<dbReference type="SUPFAM" id="SSF54637">
    <property type="entry name" value="Thioesterase/thiol ester dehydrase-isomerase"/>
    <property type="match status" value="2"/>
</dbReference>
<dbReference type="InterPro" id="IPR033120">
    <property type="entry name" value="HOTDOG_ACOT"/>
</dbReference>
<evidence type="ECO:0000313" key="6">
    <source>
        <dbReference type="Proteomes" id="UP001219037"/>
    </source>
</evidence>
<accession>A0ABY8H6F9</accession>
<dbReference type="Gene3D" id="3.10.129.10">
    <property type="entry name" value="Hotdog Thioesterase"/>
    <property type="match status" value="2"/>
</dbReference>
<dbReference type="PROSITE" id="PS51770">
    <property type="entry name" value="HOTDOG_ACOT"/>
    <property type="match status" value="2"/>
</dbReference>
<evidence type="ECO:0000256" key="3">
    <source>
        <dbReference type="PROSITE-ProRule" id="PRU01106"/>
    </source>
</evidence>
<feature type="domain" description="HotDog ACOT-type" evidence="4">
    <location>
        <begin position="165"/>
        <end position="277"/>
    </location>
</feature>
<dbReference type="CDD" id="cd03442">
    <property type="entry name" value="BFIT_BACH"/>
    <property type="match status" value="2"/>
</dbReference>
<reference evidence="5 6" key="1">
    <citation type="submission" date="2023-04" db="EMBL/GenBank/DDBJ databases">
        <title>Funneling lignin-derived compounds into biodiesel using alkali-halophilic Citricoccus sp. P2.</title>
        <authorList>
            <person name="Luo C.-B."/>
        </authorList>
    </citation>
    <scope>NUCLEOTIDE SEQUENCE [LARGE SCALE GENOMIC DNA]</scope>
    <source>
        <strain evidence="5 6">P2</strain>
    </source>
</reference>
<dbReference type="Proteomes" id="UP001219037">
    <property type="component" value="Chromosome"/>
</dbReference>
<feature type="domain" description="HotDog ACOT-type" evidence="4">
    <location>
        <begin position="1"/>
        <end position="116"/>
    </location>
</feature>
<comment type="similarity">
    <text evidence="1">Belongs to the acyl coenzyme A hydrolase family.</text>
</comment>
<keyword evidence="6" id="KW-1185">Reference proteome</keyword>